<reference evidence="2 3" key="1">
    <citation type="journal article" date="2014" name="Genome Announc.">
        <title>Complete Genome Sequence of Polychlorinated Biphenyl Degrader Comamonas testosteroni TK102 (NBRC 109938).</title>
        <authorList>
            <person name="Fukuda K."/>
            <person name="Hosoyama A."/>
            <person name="Tsuchikane K."/>
            <person name="Ohji S."/>
            <person name="Yamazoe A."/>
            <person name="Fujita N."/>
            <person name="Shintani M."/>
            <person name="Kimbara K."/>
        </authorList>
    </citation>
    <scope>NUCLEOTIDE SEQUENCE [LARGE SCALE GENOMIC DNA]</scope>
    <source>
        <strain evidence="2">TK102</strain>
    </source>
</reference>
<proteinExistence type="predicted"/>
<gene>
    <name evidence="2" type="ORF">O987_09185</name>
</gene>
<evidence type="ECO:0000313" key="2">
    <source>
        <dbReference type="EMBL" id="AIJ45967.1"/>
    </source>
</evidence>
<evidence type="ECO:0000256" key="1">
    <source>
        <dbReference type="SAM" id="Phobius"/>
    </source>
</evidence>
<keyword evidence="1" id="KW-0812">Transmembrane</keyword>
<name>A0A076PRH4_COMTE</name>
<feature type="transmembrane region" description="Helical" evidence="1">
    <location>
        <begin position="6"/>
        <end position="24"/>
    </location>
</feature>
<dbReference type="EMBL" id="CP006704">
    <property type="protein sequence ID" value="AIJ45967.1"/>
    <property type="molecule type" value="Genomic_DNA"/>
</dbReference>
<organism evidence="2 3">
    <name type="scientific">Comamonas testosteroni TK102</name>
    <dbReference type="NCBI Taxonomy" id="1392005"/>
    <lineage>
        <taxon>Bacteria</taxon>
        <taxon>Pseudomonadati</taxon>
        <taxon>Pseudomonadota</taxon>
        <taxon>Betaproteobacteria</taxon>
        <taxon>Burkholderiales</taxon>
        <taxon>Comamonadaceae</taxon>
        <taxon>Comamonas</taxon>
    </lineage>
</organism>
<sequence length="45" mass="5285">MDKQMGFYSLGFARVSFILTTLLQSGKQMRTQMRTVLPTRIQFKE</sequence>
<dbReference type="HOGENOM" id="CLU_3198523_0_0_4"/>
<dbReference type="Proteomes" id="UP000028782">
    <property type="component" value="Chromosome"/>
</dbReference>
<dbReference type="AlphaFoldDB" id="A0A076PRH4"/>
<protein>
    <submittedName>
        <fullName evidence="2">Uncharacterized protein</fullName>
    </submittedName>
</protein>
<dbReference type="KEGG" id="ctes:O987_09185"/>
<keyword evidence="1" id="KW-0472">Membrane</keyword>
<keyword evidence="1" id="KW-1133">Transmembrane helix</keyword>
<accession>A0A076PRH4</accession>
<evidence type="ECO:0000313" key="3">
    <source>
        <dbReference type="Proteomes" id="UP000028782"/>
    </source>
</evidence>